<comment type="subcellular location">
    <subcellularLocation>
        <location evidence="1">Nucleus</location>
    </subcellularLocation>
</comment>
<proteinExistence type="predicted"/>
<accession>A0ABQ9IXV4</accession>
<dbReference type="Gene3D" id="3.30.160.60">
    <property type="entry name" value="Classic Zinc Finger"/>
    <property type="match status" value="4"/>
</dbReference>
<dbReference type="InterPro" id="IPR050331">
    <property type="entry name" value="Zinc_finger"/>
</dbReference>
<name>A0ABQ9IXV4_9CUCU</name>
<comment type="caution">
    <text evidence="10">The sequence shown here is derived from an EMBL/GenBank/DDBJ whole genome shotgun (WGS) entry which is preliminary data.</text>
</comment>
<dbReference type="Pfam" id="PF13912">
    <property type="entry name" value="zf-C2H2_6"/>
    <property type="match status" value="1"/>
</dbReference>
<evidence type="ECO:0000256" key="3">
    <source>
        <dbReference type="ARBA" id="ARBA00022737"/>
    </source>
</evidence>
<feature type="domain" description="C2H2-type" evidence="9">
    <location>
        <begin position="193"/>
        <end position="222"/>
    </location>
</feature>
<evidence type="ECO:0000256" key="5">
    <source>
        <dbReference type="ARBA" id="ARBA00022833"/>
    </source>
</evidence>
<keyword evidence="5" id="KW-0862">Zinc</keyword>
<dbReference type="InterPro" id="IPR036236">
    <property type="entry name" value="Znf_C2H2_sf"/>
</dbReference>
<evidence type="ECO:0000313" key="10">
    <source>
        <dbReference type="EMBL" id="KAJ8968503.1"/>
    </source>
</evidence>
<dbReference type="SMART" id="SM00355">
    <property type="entry name" value="ZnF_C2H2"/>
    <property type="match status" value="5"/>
</dbReference>
<evidence type="ECO:0000256" key="1">
    <source>
        <dbReference type="ARBA" id="ARBA00004123"/>
    </source>
</evidence>
<dbReference type="SUPFAM" id="SSF57667">
    <property type="entry name" value="beta-beta-alpha zinc fingers"/>
    <property type="match status" value="3"/>
</dbReference>
<evidence type="ECO:0000259" key="9">
    <source>
        <dbReference type="PROSITE" id="PS50157"/>
    </source>
</evidence>
<evidence type="ECO:0000256" key="8">
    <source>
        <dbReference type="PROSITE-ProRule" id="PRU00042"/>
    </source>
</evidence>
<keyword evidence="2" id="KW-0479">Metal-binding</keyword>
<evidence type="ECO:0000256" key="4">
    <source>
        <dbReference type="ARBA" id="ARBA00022771"/>
    </source>
</evidence>
<keyword evidence="11" id="KW-1185">Reference proteome</keyword>
<dbReference type="PROSITE" id="PS00028">
    <property type="entry name" value="ZINC_FINGER_C2H2_1"/>
    <property type="match status" value="4"/>
</dbReference>
<evidence type="ECO:0000313" key="11">
    <source>
        <dbReference type="Proteomes" id="UP001162164"/>
    </source>
</evidence>
<evidence type="ECO:0000256" key="7">
    <source>
        <dbReference type="ARBA" id="ARBA00023242"/>
    </source>
</evidence>
<protein>
    <recommendedName>
        <fullName evidence="9">C2H2-type domain-containing protein</fullName>
    </recommendedName>
</protein>
<dbReference type="Proteomes" id="UP001162164">
    <property type="component" value="Unassembled WGS sequence"/>
</dbReference>
<keyword evidence="6" id="KW-0238">DNA-binding</keyword>
<evidence type="ECO:0000256" key="6">
    <source>
        <dbReference type="ARBA" id="ARBA00023125"/>
    </source>
</evidence>
<dbReference type="PANTHER" id="PTHR16515:SF49">
    <property type="entry name" value="GASTRULA ZINC FINGER PROTEIN XLCGF49.1-LIKE-RELATED"/>
    <property type="match status" value="1"/>
</dbReference>
<dbReference type="Pfam" id="PF00096">
    <property type="entry name" value="zf-C2H2"/>
    <property type="match status" value="3"/>
</dbReference>
<organism evidence="10 11">
    <name type="scientific">Molorchus minor</name>
    <dbReference type="NCBI Taxonomy" id="1323400"/>
    <lineage>
        <taxon>Eukaryota</taxon>
        <taxon>Metazoa</taxon>
        <taxon>Ecdysozoa</taxon>
        <taxon>Arthropoda</taxon>
        <taxon>Hexapoda</taxon>
        <taxon>Insecta</taxon>
        <taxon>Pterygota</taxon>
        <taxon>Neoptera</taxon>
        <taxon>Endopterygota</taxon>
        <taxon>Coleoptera</taxon>
        <taxon>Polyphaga</taxon>
        <taxon>Cucujiformia</taxon>
        <taxon>Chrysomeloidea</taxon>
        <taxon>Cerambycidae</taxon>
        <taxon>Lamiinae</taxon>
        <taxon>Monochamini</taxon>
        <taxon>Molorchus</taxon>
    </lineage>
</organism>
<dbReference type="PROSITE" id="PS50157">
    <property type="entry name" value="ZINC_FINGER_C2H2_2"/>
    <property type="match status" value="4"/>
</dbReference>
<feature type="domain" description="C2H2-type" evidence="9">
    <location>
        <begin position="223"/>
        <end position="245"/>
    </location>
</feature>
<keyword evidence="7" id="KW-0539">Nucleus</keyword>
<feature type="domain" description="C2H2-type" evidence="9">
    <location>
        <begin position="116"/>
        <end position="143"/>
    </location>
</feature>
<evidence type="ECO:0000256" key="2">
    <source>
        <dbReference type="ARBA" id="ARBA00022723"/>
    </source>
</evidence>
<keyword evidence="3" id="KW-0677">Repeat</keyword>
<gene>
    <name evidence="10" type="ORF">NQ317_014676</name>
</gene>
<reference evidence="10" key="1">
    <citation type="journal article" date="2023" name="Insect Mol. Biol.">
        <title>Genome sequencing provides insights into the evolution of gene families encoding plant cell wall-degrading enzymes in longhorned beetles.</title>
        <authorList>
            <person name="Shin N.R."/>
            <person name="Okamura Y."/>
            <person name="Kirsch R."/>
            <person name="Pauchet Y."/>
        </authorList>
    </citation>
    <scope>NUCLEOTIDE SEQUENCE</scope>
    <source>
        <strain evidence="10">MMC_N1</strain>
    </source>
</reference>
<dbReference type="InterPro" id="IPR013087">
    <property type="entry name" value="Znf_C2H2_type"/>
</dbReference>
<dbReference type="EMBL" id="JAPWTJ010001977">
    <property type="protein sequence ID" value="KAJ8968503.1"/>
    <property type="molecule type" value="Genomic_DNA"/>
</dbReference>
<sequence length="256" mass="29629">MLDLVGTVDYTTQNYDRFTNSTEKRSQYTTVLRRPNTVEVSPSYRSTYHDTENNETTNELCYVKYNNAYHSKNSVCTDEDATIVAAKKNMVTVHAVQKCITLPSHPRVEEQTKKTFSCPKCDKVFTRRGSLNSHMTTHTNKRPHKCDTCPKIDLTTHKKTHNGKYKCLYCSKKFSVPSKLERHVRIHLNQRPYVCDFPDCARAFTDKRNLMSHKITHLPEKKFKCTICTKAFKSTTRLKQHLKCHISGVMYSCGLC</sequence>
<dbReference type="PANTHER" id="PTHR16515">
    <property type="entry name" value="PR DOMAIN ZINC FINGER PROTEIN"/>
    <property type="match status" value="1"/>
</dbReference>
<feature type="domain" description="C2H2-type" evidence="9">
    <location>
        <begin position="165"/>
        <end position="192"/>
    </location>
</feature>
<keyword evidence="4 8" id="KW-0863">Zinc-finger</keyword>